<evidence type="ECO:0000313" key="3">
    <source>
        <dbReference type="Proteomes" id="UP000003288"/>
    </source>
</evidence>
<dbReference type="Gene3D" id="3.40.50.300">
    <property type="entry name" value="P-loop containing nucleotide triphosphate hydrolases"/>
    <property type="match status" value="2"/>
</dbReference>
<gene>
    <name evidence="2" type="ORF">CMTB2_01388</name>
</gene>
<dbReference type="CDD" id="cd02042">
    <property type="entry name" value="ParAB_family"/>
    <property type="match status" value="1"/>
</dbReference>
<dbReference type="InterPro" id="IPR002586">
    <property type="entry name" value="CobQ/CobB/MinD/ParA_Nub-bd_dom"/>
</dbReference>
<comment type="caution">
    <text evidence="2">The sequence shown here is derived from an EMBL/GenBank/DDBJ whole genome shotgun (WGS) entry which is preliminary data.</text>
</comment>
<evidence type="ECO:0000259" key="1">
    <source>
        <dbReference type="Pfam" id="PF01656"/>
    </source>
</evidence>
<accession>A0AAI9AII2</accession>
<dbReference type="EMBL" id="ABCJ01000001">
    <property type="protein sequence ID" value="EDM24127.1"/>
    <property type="molecule type" value="Genomic_DNA"/>
</dbReference>
<reference evidence="2 3" key="1">
    <citation type="journal article" date="2011" name="Stand. Genomic Sci.">
        <title>Draft genome sequence of Caminibacter mediatlanticus strain TB-2, an epsilonproteobacterium isolated from a deep-sea hydrothermal vent.</title>
        <authorList>
            <person name="Giovannelli D."/>
            <person name="Ferriera S."/>
            <person name="Johnson J."/>
            <person name="Kravitz S."/>
            <person name="Perez-Rodriguez I."/>
            <person name="Ricci J."/>
            <person name="O'Brien C."/>
            <person name="Voordeckers J.W."/>
            <person name="Bini E."/>
            <person name="Vetriani C."/>
        </authorList>
    </citation>
    <scope>NUCLEOTIDE SEQUENCE [LARGE SCALE GENOMIC DNA]</scope>
    <source>
        <strain evidence="2 3">TB-2</strain>
    </source>
</reference>
<dbReference type="InterPro" id="IPR050678">
    <property type="entry name" value="DNA_Partitioning_ATPase"/>
</dbReference>
<feature type="domain" description="CobQ/CobB/MinD/ParA nucleotide binding" evidence="1">
    <location>
        <begin position="3"/>
        <end position="171"/>
    </location>
</feature>
<proteinExistence type="predicted"/>
<dbReference type="PANTHER" id="PTHR13696">
    <property type="entry name" value="P-LOOP CONTAINING NUCLEOSIDE TRIPHOSPHATE HYDROLASE"/>
    <property type="match status" value="1"/>
</dbReference>
<organism evidence="2 3">
    <name type="scientific">Caminibacter mediatlanticus TB-2</name>
    <dbReference type="NCBI Taxonomy" id="391592"/>
    <lineage>
        <taxon>Bacteria</taxon>
        <taxon>Pseudomonadati</taxon>
        <taxon>Campylobacterota</taxon>
        <taxon>Epsilonproteobacteria</taxon>
        <taxon>Nautiliales</taxon>
        <taxon>Nautiliaceae</taxon>
        <taxon>Caminibacter</taxon>
    </lineage>
</organism>
<dbReference type="PANTHER" id="PTHR13696:SF99">
    <property type="entry name" value="COBYRINIC ACID AC-DIAMIDE SYNTHASE"/>
    <property type="match status" value="1"/>
</dbReference>
<protein>
    <submittedName>
        <fullName evidence="2">ParA family protein</fullName>
    </submittedName>
</protein>
<dbReference type="InterPro" id="IPR027417">
    <property type="entry name" value="P-loop_NTPase"/>
</dbReference>
<dbReference type="PIRSF" id="PIRSF009320">
    <property type="entry name" value="Nuc_binding_HP_1000"/>
    <property type="match status" value="1"/>
</dbReference>
<sequence length="199" mass="22786">MIISISNIKGGVGKTTTAVNLATIASLQGIKTLLIDADIQKACKIFFQIQQINNNFYKTEYKDLYILEDRNPKNLSKNYDLIIIDLPAGMNKKIKNCINKSDLIIIPTTPSILALNTYNQLVDYEIKNARILLNNVEKKETHKKVVELILKLPKSQYFRSYIPKSEHIENMPFLQKNIFKIAPNSTITKAYKKILEEII</sequence>
<dbReference type="Proteomes" id="UP000003288">
    <property type="component" value="Unassembled WGS sequence"/>
</dbReference>
<dbReference type="AlphaFoldDB" id="A0AAI9AII2"/>
<name>A0AAI9AII2_9BACT</name>
<dbReference type="RefSeq" id="WP_007472767.1">
    <property type="nucleotide sequence ID" value="NZ_ABCJ01000001.1"/>
</dbReference>
<dbReference type="SUPFAM" id="SSF52540">
    <property type="entry name" value="P-loop containing nucleoside triphosphate hydrolases"/>
    <property type="match status" value="1"/>
</dbReference>
<dbReference type="Pfam" id="PF01656">
    <property type="entry name" value="CbiA"/>
    <property type="match status" value="1"/>
</dbReference>
<evidence type="ECO:0000313" key="2">
    <source>
        <dbReference type="EMBL" id="EDM24127.1"/>
    </source>
</evidence>